<evidence type="ECO:0000313" key="2">
    <source>
        <dbReference type="Proteomes" id="UP001164250"/>
    </source>
</evidence>
<dbReference type="Proteomes" id="UP001164250">
    <property type="component" value="Chromosome 7"/>
</dbReference>
<proteinExistence type="predicted"/>
<sequence>MLGAAIIQEGTREGLPKKWSSEAGNALPNVMSSKRTATNSVSPVSKPETMVEGTIDGSVLVVYMSGPSNNRPSFV</sequence>
<keyword evidence="2" id="KW-1185">Reference proteome</keyword>
<evidence type="ECO:0000313" key="1">
    <source>
        <dbReference type="EMBL" id="KAJ0092810.1"/>
    </source>
</evidence>
<gene>
    <name evidence="1" type="ORF">Patl1_26706</name>
</gene>
<comment type="caution">
    <text evidence="1">The sequence shown here is derived from an EMBL/GenBank/DDBJ whole genome shotgun (WGS) entry which is preliminary data.</text>
</comment>
<name>A0ACC1B1H4_9ROSI</name>
<organism evidence="1 2">
    <name type="scientific">Pistacia atlantica</name>
    <dbReference type="NCBI Taxonomy" id="434234"/>
    <lineage>
        <taxon>Eukaryota</taxon>
        <taxon>Viridiplantae</taxon>
        <taxon>Streptophyta</taxon>
        <taxon>Embryophyta</taxon>
        <taxon>Tracheophyta</taxon>
        <taxon>Spermatophyta</taxon>
        <taxon>Magnoliopsida</taxon>
        <taxon>eudicotyledons</taxon>
        <taxon>Gunneridae</taxon>
        <taxon>Pentapetalae</taxon>
        <taxon>rosids</taxon>
        <taxon>malvids</taxon>
        <taxon>Sapindales</taxon>
        <taxon>Anacardiaceae</taxon>
        <taxon>Pistacia</taxon>
    </lineage>
</organism>
<dbReference type="EMBL" id="CM047903">
    <property type="protein sequence ID" value="KAJ0092810.1"/>
    <property type="molecule type" value="Genomic_DNA"/>
</dbReference>
<reference evidence="2" key="1">
    <citation type="journal article" date="2023" name="G3 (Bethesda)">
        <title>Genome assembly and association tests identify interacting loci associated with vigor, precocity, and sex in interspecific pistachio rootstocks.</title>
        <authorList>
            <person name="Palmer W."/>
            <person name="Jacygrad E."/>
            <person name="Sagayaradj S."/>
            <person name="Cavanaugh K."/>
            <person name="Han R."/>
            <person name="Bertier L."/>
            <person name="Beede B."/>
            <person name="Kafkas S."/>
            <person name="Golino D."/>
            <person name="Preece J."/>
            <person name="Michelmore R."/>
        </authorList>
    </citation>
    <scope>NUCLEOTIDE SEQUENCE [LARGE SCALE GENOMIC DNA]</scope>
</reference>
<accession>A0ACC1B1H4</accession>
<protein>
    <submittedName>
        <fullName evidence="1">Uncharacterized protein</fullName>
    </submittedName>
</protein>